<dbReference type="GO" id="GO:0005886">
    <property type="term" value="C:plasma membrane"/>
    <property type="evidence" value="ECO:0007669"/>
    <property type="project" value="TreeGrafter"/>
</dbReference>
<evidence type="ECO:0000256" key="6">
    <source>
        <dbReference type="SAM" id="Phobius"/>
    </source>
</evidence>
<feature type="transmembrane region" description="Helical" evidence="6">
    <location>
        <begin position="159"/>
        <end position="178"/>
    </location>
</feature>
<comment type="caution">
    <text evidence="8">The sequence shown here is derived from an EMBL/GenBank/DDBJ whole genome shotgun (WGS) entry which is preliminary data.</text>
</comment>
<dbReference type="Pfam" id="PF07690">
    <property type="entry name" value="MFS_1"/>
    <property type="match status" value="1"/>
</dbReference>
<dbReference type="STRING" id="5627.A0A1C7MIT4"/>
<feature type="transmembrane region" description="Helical" evidence="6">
    <location>
        <begin position="218"/>
        <end position="241"/>
    </location>
</feature>
<evidence type="ECO:0000313" key="8">
    <source>
        <dbReference type="EMBL" id="OBZ76772.1"/>
    </source>
</evidence>
<dbReference type="OMA" id="MFTTFPT"/>
<feature type="region of interest" description="Disordered" evidence="5">
    <location>
        <begin position="1"/>
        <end position="81"/>
    </location>
</feature>
<feature type="transmembrane region" description="Helical" evidence="6">
    <location>
        <begin position="247"/>
        <end position="267"/>
    </location>
</feature>
<evidence type="ECO:0000256" key="2">
    <source>
        <dbReference type="ARBA" id="ARBA00022692"/>
    </source>
</evidence>
<dbReference type="OrthoDB" id="6770063at2759"/>
<feature type="transmembrane region" description="Helical" evidence="6">
    <location>
        <begin position="434"/>
        <end position="455"/>
    </location>
</feature>
<feature type="non-terminal residue" evidence="8">
    <location>
        <position position="536"/>
    </location>
</feature>
<keyword evidence="4 6" id="KW-0472">Membrane</keyword>
<gene>
    <name evidence="8" type="ORF">A0H81_03977</name>
</gene>
<evidence type="ECO:0000256" key="4">
    <source>
        <dbReference type="ARBA" id="ARBA00023136"/>
    </source>
</evidence>
<dbReference type="EMBL" id="LUGG01000003">
    <property type="protein sequence ID" value="OBZ76772.1"/>
    <property type="molecule type" value="Genomic_DNA"/>
</dbReference>
<dbReference type="AlphaFoldDB" id="A0A1C7MIT4"/>
<dbReference type="SUPFAM" id="SSF103473">
    <property type="entry name" value="MFS general substrate transporter"/>
    <property type="match status" value="1"/>
</dbReference>
<feature type="compositionally biased region" description="Polar residues" evidence="5">
    <location>
        <begin position="1"/>
        <end position="30"/>
    </location>
</feature>
<reference evidence="8 9" key="1">
    <citation type="submission" date="2016-03" db="EMBL/GenBank/DDBJ databases">
        <title>Whole genome sequencing of Grifola frondosa 9006-11.</title>
        <authorList>
            <person name="Min B."/>
            <person name="Park H."/>
            <person name="Kim J.-G."/>
            <person name="Cho H."/>
            <person name="Oh Y.-L."/>
            <person name="Kong W.-S."/>
            <person name="Choi I.-G."/>
        </authorList>
    </citation>
    <scope>NUCLEOTIDE SEQUENCE [LARGE SCALE GENOMIC DNA]</scope>
    <source>
        <strain evidence="8 9">9006-11</strain>
    </source>
</reference>
<proteinExistence type="predicted"/>
<feature type="domain" description="Major facilitator superfamily (MFS) profile" evidence="7">
    <location>
        <begin position="92"/>
        <end position="526"/>
    </location>
</feature>
<dbReference type="GO" id="GO:0022857">
    <property type="term" value="F:transmembrane transporter activity"/>
    <property type="evidence" value="ECO:0007669"/>
    <property type="project" value="InterPro"/>
</dbReference>
<evidence type="ECO:0000256" key="5">
    <source>
        <dbReference type="SAM" id="MobiDB-lite"/>
    </source>
</evidence>
<dbReference type="PANTHER" id="PTHR23502">
    <property type="entry name" value="MAJOR FACILITATOR SUPERFAMILY"/>
    <property type="match status" value="1"/>
</dbReference>
<feature type="transmembrane region" description="Helical" evidence="6">
    <location>
        <begin position="501"/>
        <end position="523"/>
    </location>
</feature>
<dbReference type="PROSITE" id="PS50850">
    <property type="entry name" value="MFS"/>
    <property type="match status" value="1"/>
</dbReference>
<protein>
    <recommendedName>
        <fullName evidence="7">Major facilitator superfamily (MFS) profile domain-containing protein</fullName>
    </recommendedName>
</protein>
<keyword evidence="3 6" id="KW-1133">Transmembrane helix</keyword>
<keyword evidence="2 6" id="KW-0812">Transmembrane</keyword>
<dbReference type="CDD" id="cd17323">
    <property type="entry name" value="MFS_Tpo1_MDR_like"/>
    <property type="match status" value="1"/>
</dbReference>
<dbReference type="InterPro" id="IPR036259">
    <property type="entry name" value="MFS_trans_sf"/>
</dbReference>
<keyword evidence="9" id="KW-1185">Reference proteome</keyword>
<feature type="transmembrane region" description="Helical" evidence="6">
    <location>
        <begin position="184"/>
        <end position="206"/>
    </location>
</feature>
<comment type="subcellular location">
    <subcellularLocation>
        <location evidence="1">Membrane</location>
        <topology evidence="1">Multi-pass membrane protein</topology>
    </subcellularLocation>
</comment>
<feature type="transmembrane region" description="Helical" evidence="6">
    <location>
        <begin position="129"/>
        <end position="147"/>
    </location>
</feature>
<dbReference type="FunFam" id="1.20.1250.20:FF:000011">
    <property type="entry name" value="MFS multidrug transporter, putative"/>
    <property type="match status" value="1"/>
</dbReference>
<feature type="compositionally biased region" description="Basic and acidic residues" evidence="5">
    <location>
        <begin position="33"/>
        <end position="46"/>
    </location>
</feature>
<evidence type="ECO:0000256" key="3">
    <source>
        <dbReference type="ARBA" id="ARBA00022989"/>
    </source>
</evidence>
<feature type="transmembrane region" description="Helical" evidence="6">
    <location>
        <begin position="409"/>
        <end position="428"/>
    </location>
</feature>
<feature type="transmembrane region" description="Helical" evidence="6">
    <location>
        <begin position="315"/>
        <end position="335"/>
    </location>
</feature>
<evidence type="ECO:0000259" key="7">
    <source>
        <dbReference type="PROSITE" id="PS50850"/>
    </source>
</evidence>
<dbReference type="Proteomes" id="UP000092993">
    <property type="component" value="Unassembled WGS sequence"/>
</dbReference>
<evidence type="ECO:0000256" key="1">
    <source>
        <dbReference type="ARBA" id="ARBA00004141"/>
    </source>
</evidence>
<dbReference type="PANTHER" id="PTHR23502:SF60">
    <property type="entry name" value="MAJOR FACILITATOR SUPERFAMILY (MFS) PROFILE DOMAIN-CONTAINING PROTEIN-RELATED"/>
    <property type="match status" value="1"/>
</dbReference>
<sequence>MSDSAHSPVQPAISNTEKPSKASSISSGTHVQVRPEADPELERGEKVLLTNGEGESAFPEDKKEEALENAEDDWEHDPSNPRNWTFRKKWTTVFIVGLYTFIMPLGSSMMAPALPDIAKHYGITNPTEVAATLSIFLVTFAIGPLFLAPLSEIYGRTWVLHIGNLLFLAFNFGCAYAPTAASLIGFRILAGFAGSAPLACGGGTVSDVFSERDRASGMAVYSVGPLLGPVVGPVAGGFIAQTIGFKYIFIVIAGLSLISALLGIPILRETYHPVIRLRRAKHSADPEKASQMHPHLIQEHGSELHRVWIDMTRPFILLTRSIICFLLSLYMALMYGGCIRDVVVHHASIILCSPPSPIYGFSTGIGGLAYIGLGVGFLLATLFGASSADGMYANLVEKNGGKRKPEFRLPALVFGSLFVPIGLFWYGWSAQAKIHWIMPIIGSGIFGFGMMTTFLPIQLYLVDTFTFAASALAAASVFRSMLGFAFPLFGAQMFDALGLGGGNSLLAGLAIVIGIPFPIWLWFNGEALRAKSVLSR</sequence>
<dbReference type="Gene3D" id="1.20.1250.20">
    <property type="entry name" value="MFS general substrate transporter like domains"/>
    <property type="match status" value="1"/>
</dbReference>
<evidence type="ECO:0000313" key="9">
    <source>
        <dbReference type="Proteomes" id="UP000092993"/>
    </source>
</evidence>
<name>A0A1C7MIT4_GRIFR</name>
<feature type="transmembrane region" description="Helical" evidence="6">
    <location>
        <begin position="367"/>
        <end position="388"/>
    </location>
</feature>
<feature type="transmembrane region" description="Helical" evidence="6">
    <location>
        <begin position="90"/>
        <end position="109"/>
    </location>
</feature>
<organism evidence="8 9">
    <name type="scientific">Grifola frondosa</name>
    <name type="common">Maitake</name>
    <name type="synonym">Polyporus frondosus</name>
    <dbReference type="NCBI Taxonomy" id="5627"/>
    <lineage>
        <taxon>Eukaryota</taxon>
        <taxon>Fungi</taxon>
        <taxon>Dikarya</taxon>
        <taxon>Basidiomycota</taxon>
        <taxon>Agaricomycotina</taxon>
        <taxon>Agaricomycetes</taxon>
        <taxon>Polyporales</taxon>
        <taxon>Grifolaceae</taxon>
        <taxon>Grifola</taxon>
    </lineage>
</organism>
<dbReference type="InterPro" id="IPR020846">
    <property type="entry name" value="MFS_dom"/>
</dbReference>
<dbReference type="InterPro" id="IPR011701">
    <property type="entry name" value="MFS"/>
</dbReference>
<accession>A0A1C7MIT4</accession>
<feature type="transmembrane region" description="Helical" evidence="6">
    <location>
        <begin position="467"/>
        <end position="489"/>
    </location>
</feature>